<feature type="compositionally biased region" description="Polar residues" evidence="2">
    <location>
        <begin position="232"/>
        <end position="252"/>
    </location>
</feature>
<feature type="region of interest" description="Disordered" evidence="2">
    <location>
        <begin position="291"/>
        <end position="390"/>
    </location>
</feature>
<comment type="caution">
    <text evidence="5">The sequence shown here is derived from an EMBL/GenBank/DDBJ whole genome shotgun (WGS) entry which is preliminary data.</text>
</comment>
<dbReference type="Gene3D" id="4.10.240.10">
    <property type="entry name" value="Zn(2)-C6 fungal-type DNA-binding domain"/>
    <property type="match status" value="1"/>
</dbReference>
<feature type="region of interest" description="Disordered" evidence="2">
    <location>
        <begin position="67"/>
        <end position="101"/>
    </location>
</feature>
<evidence type="ECO:0000256" key="2">
    <source>
        <dbReference type="SAM" id="MobiDB-lite"/>
    </source>
</evidence>
<feature type="compositionally biased region" description="Polar residues" evidence="2">
    <location>
        <begin position="590"/>
        <end position="605"/>
    </location>
</feature>
<name>A0AA88KNT3_NAELO</name>
<feature type="transmembrane region" description="Helical" evidence="3">
    <location>
        <begin position="890"/>
        <end position="914"/>
    </location>
</feature>
<feature type="compositionally biased region" description="Low complexity" evidence="2">
    <location>
        <begin position="365"/>
        <end position="380"/>
    </location>
</feature>
<dbReference type="Proteomes" id="UP000816034">
    <property type="component" value="Unassembled WGS sequence"/>
</dbReference>
<feature type="compositionally biased region" description="Basic residues" evidence="2">
    <location>
        <begin position="340"/>
        <end position="350"/>
    </location>
</feature>
<feature type="region of interest" description="Disordered" evidence="2">
    <location>
        <begin position="1"/>
        <end position="33"/>
    </location>
</feature>
<dbReference type="RefSeq" id="XP_044554377.1">
    <property type="nucleotide sequence ID" value="XM_044688534.1"/>
</dbReference>
<dbReference type="InterPro" id="IPR036864">
    <property type="entry name" value="Zn2-C6_fun-type_DNA-bd_sf"/>
</dbReference>
<feature type="compositionally biased region" description="Basic and acidic residues" evidence="2">
    <location>
        <begin position="303"/>
        <end position="318"/>
    </location>
</feature>
<keyword evidence="6" id="KW-1185">Reference proteome</keyword>
<dbReference type="EMBL" id="PYSW02000005">
    <property type="protein sequence ID" value="KAG2392483.1"/>
    <property type="molecule type" value="Genomic_DNA"/>
</dbReference>
<sequence length="921" mass="100483">MSSTHPSFGHLPSSSPTTTGSGGSSSSGHQKTGVASGVGLAGLMTNGLNAFNVVASSNNVGVGPMISSSASSSSLNHPSATPSSQHHLRNNNNSLSGGLNLISSSSQLSVDHHHQSMRNNNNSGTNHLVGALANNNLLSFNNVHGQIPPPSTSSAANLTTTTTGSLAGKLNTIISSKGSISHLELPINEFSSSAPGHSDLFDNPLTNHLPLPAKMNNSQNNDEDAGFDPQPADNNGKNNSKSSLQKEITNVTKRPRRVAKLACVSCRKAHACCEDKRPCSRCISHGLECQDQVGKKRGRKKKAGSDNEEQNKDDHDNTENSNTFSHQTGSASASASEEKKKKKRGKSSKKTKGEIKTEEIKNEQHSSSSSSQNQKQTSNQFGQPNNNNSMTLQVTDSELKTPGAMLTCNTGNSVIFPNGDNHALSVPLLLNQPPEIQQLTQILMRTPVDTFFLHCNNLNTAYDYQNNQSLFGTPYSLHLDDNSLANYNNNNSTIHINSKSNLTPNQLVSPGGASSPFIDFTSDDFLRFSPQSPLFASLVEMNDMEVNDEVQQATSSDTSTLLNDINKDPNFASNASSSSENQYSKSNISISEQNHNGGSLIAESSSSEDDVQIEDYPTEHTTQTSPSQQSPKEDDMFERLKKMSNEELIKCLQIGEDTKKMIEDSISHLKAFDSNPEAANMTYIEYLTQNFPISLLLKHKLSESAKRLMAGCEPTNASSEKEIEILREENKRLKEENLRKANESAMLSAINENLRNRFSELASKGIIKMQYDEPPTYGANNKPTAIQNSYQELVMLMENKQEMDSSDFGIMIMFPGGRLVSLNKTLLTKLNYDPADLYDNLERWEDVVHPESYPQIIAHVSRVLKTPPAPRKSFKCKVLCRKKGGGTVSAELYLCIVGGKFSYIPVFAIGYFLFDDSKPNQ</sequence>
<accession>A0AA88KNT3</accession>
<evidence type="ECO:0000313" key="5">
    <source>
        <dbReference type="EMBL" id="KAG2392483.1"/>
    </source>
</evidence>
<evidence type="ECO:0000256" key="3">
    <source>
        <dbReference type="SAM" id="Phobius"/>
    </source>
</evidence>
<keyword evidence="3" id="KW-0472">Membrane</keyword>
<dbReference type="InterPro" id="IPR001138">
    <property type="entry name" value="Zn2Cys6_DnaBD"/>
</dbReference>
<feature type="compositionally biased region" description="Low complexity" evidence="2">
    <location>
        <begin position="573"/>
        <end position="589"/>
    </location>
</feature>
<feature type="compositionally biased region" description="Polar residues" evidence="2">
    <location>
        <begin position="319"/>
        <end position="328"/>
    </location>
</feature>
<keyword evidence="3" id="KW-0812">Transmembrane</keyword>
<dbReference type="GO" id="GO:0008270">
    <property type="term" value="F:zinc ion binding"/>
    <property type="evidence" value="ECO:0007669"/>
    <property type="project" value="InterPro"/>
</dbReference>
<dbReference type="Gene3D" id="3.30.450.20">
    <property type="entry name" value="PAS domain"/>
    <property type="match status" value="1"/>
</dbReference>
<dbReference type="GO" id="GO:0000981">
    <property type="term" value="F:DNA-binding transcription factor activity, RNA polymerase II-specific"/>
    <property type="evidence" value="ECO:0007669"/>
    <property type="project" value="InterPro"/>
</dbReference>
<gene>
    <name evidence="5" type="ORF">C9374_012735</name>
</gene>
<feature type="compositionally biased region" description="Polar residues" evidence="2">
    <location>
        <begin position="549"/>
        <end position="563"/>
    </location>
</feature>
<dbReference type="GeneID" id="68105189"/>
<protein>
    <recommendedName>
        <fullName evidence="4">Zn(2)-C6 fungal-type domain-containing protein</fullName>
    </recommendedName>
</protein>
<proteinExistence type="predicted"/>
<keyword evidence="3" id="KW-1133">Transmembrane helix</keyword>
<dbReference type="InterPro" id="IPR035965">
    <property type="entry name" value="PAS-like_dom_sf"/>
</dbReference>
<dbReference type="Pfam" id="PF00172">
    <property type="entry name" value="Zn_clus"/>
    <property type="match status" value="1"/>
</dbReference>
<feature type="region of interest" description="Disordered" evidence="2">
    <location>
        <begin position="548"/>
        <end position="611"/>
    </location>
</feature>
<feature type="domain" description="Zn(2)-C6 fungal-type" evidence="4">
    <location>
        <begin position="262"/>
        <end position="289"/>
    </location>
</feature>
<dbReference type="SMART" id="SM00066">
    <property type="entry name" value="GAL4"/>
    <property type="match status" value="1"/>
</dbReference>
<feature type="coiled-coil region" evidence="1">
    <location>
        <begin position="716"/>
        <end position="743"/>
    </location>
</feature>
<evidence type="ECO:0000313" key="6">
    <source>
        <dbReference type="Proteomes" id="UP000816034"/>
    </source>
</evidence>
<dbReference type="SUPFAM" id="SSF57701">
    <property type="entry name" value="Zn2/Cys6 DNA-binding domain"/>
    <property type="match status" value="1"/>
</dbReference>
<reference evidence="5 6" key="1">
    <citation type="journal article" date="2018" name="BMC Genomics">
        <title>The genome of Naegleria lovaniensis, the basis for a comparative approach to unravel pathogenicity factors of the human pathogenic amoeba N. fowleri.</title>
        <authorList>
            <person name="Liechti N."/>
            <person name="Schurch N."/>
            <person name="Bruggmann R."/>
            <person name="Wittwer M."/>
        </authorList>
    </citation>
    <scope>NUCLEOTIDE SEQUENCE [LARGE SCALE GENOMIC DNA]</scope>
    <source>
        <strain evidence="5 6">ATCC 30569</strain>
    </source>
</reference>
<dbReference type="PROSITE" id="PS00463">
    <property type="entry name" value="ZN2_CY6_FUNGAL_1"/>
    <property type="match status" value="1"/>
</dbReference>
<keyword evidence="1" id="KW-0175">Coiled coil</keyword>
<dbReference type="PROSITE" id="PS50048">
    <property type="entry name" value="ZN2_CY6_FUNGAL_2"/>
    <property type="match status" value="1"/>
</dbReference>
<dbReference type="AlphaFoldDB" id="A0AA88KNT3"/>
<organism evidence="5 6">
    <name type="scientific">Naegleria lovaniensis</name>
    <name type="common">Amoeba</name>
    <dbReference type="NCBI Taxonomy" id="51637"/>
    <lineage>
        <taxon>Eukaryota</taxon>
        <taxon>Discoba</taxon>
        <taxon>Heterolobosea</taxon>
        <taxon>Tetramitia</taxon>
        <taxon>Eutetramitia</taxon>
        <taxon>Vahlkampfiidae</taxon>
        <taxon>Naegleria</taxon>
    </lineage>
</organism>
<feature type="compositionally biased region" description="Basic and acidic residues" evidence="2">
    <location>
        <begin position="351"/>
        <end position="364"/>
    </location>
</feature>
<feature type="region of interest" description="Disordered" evidence="2">
    <location>
        <begin position="198"/>
        <end position="253"/>
    </location>
</feature>
<evidence type="ECO:0000256" key="1">
    <source>
        <dbReference type="SAM" id="Coils"/>
    </source>
</evidence>
<evidence type="ECO:0000259" key="4">
    <source>
        <dbReference type="PROSITE" id="PS50048"/>
    </source>
</evidence>
<dbReference type="CDD" id="cd00067">
    <property type="entry name" value="GAL4"/>
    <property type="match status" value="1"/>
</dbReference>
<dbReference type="SUPFAM" id="SSF55785">
    <property type="entry name" value="PYP-like sensor domain (PAS domain)"/>
    <property type="match status" value="1"/>
</dbReference>
<feature type="compositionally biased region" description="Polar residues" evidence="2">
    <location>
        <begin position="381"/>
        <end position="390"/>
    </location>
</feature>